<keyword evidence="1" id="KW-0812">Transmembrane</keyword>
<feature type="transmembrane region" description="Helical" evidence="1">
    <location>
        <begin position="15"/>
        <end position="35"/>
    </location>
</feature>
<dbReference type="Proteomes" id="UP000050741">
    <property type="component" value="Unassembled WGS sequence"/>
</dbReference>
<reference evidence="2" key="1">
    <citation type="submission" date="2014-05" db="EMBL/GenBank/DDBJ databases">
        <title>The genome and life-stage specific transcriptomes of Globodera pallida elucidate key aspects of plant parasitism by a cyst nematode.</title>
        <authorList>
            <person name="Cotton J.A."/>
            <person name="Lilley C.J."/>
            <person name="Jones L.M."/>
            <person name="Kikuchi T."/>
            <person name="Reid A.J."/>
            <person name="Thorpe P."/>
            <person name="Tsai I.J."/>
            <person name="Beasley H."/>
            <person name="Blok V."/>
            <person name="Cock P.J.A."/>
            <person name="Van den Akker S.E."/>
            <person name="Holroyd N."/>
            <person name="Hunt M."/>
            <person name="Mantelin S."/>
            <person name="Naghra H."/>
            <person name="Pain A."/>
            <person name="Palomares-Rius J.E."/>
            <person name="Zarowiecki M."/>
            <person name="Berriman M."/>
            <person name="Jones J.T."/>
            <person name="Urwin P.E."/>
        </authorList>
    </citation>
    <scope>NUCLEOTIDE SEQUENCE [LARGE SCALE GENOMIC DNA]</scope>
    <source>
        <strain evidence="2">Lindley</strain>
    </source>
</reference>
<sequence>MRFAPMLLLAPTRGYRTRTVVLCLVLFPIILFFVWRHSVRQSAEFVVFSPAVRHANGEDPALIVQEVICPRGADHCFKVEDYILREEAASDGTRR</sequence>
<dbReference type="WBParaSite" id="GPLIN_000409300">
    <property type="protein sequence ID" value="GPLIN_000409300"/>
    <property type="gene ID" value="GPLIN_000409300"/>
</dbReference>
<protein>
    <submittedName>
        <fullName evidence="3">Mannosyltransferase</fullName>
    </submittedName>
</protein>
<keyword evidence="2" id="KW-1185">Reference proteome</keyword>
<name>A0A183BU07_GLOPA</name>
<evidence type="ECO:0000256" key="1">
    <source>
        <dbReference type="SAM" id="Phobius"/>
    </source>
</evidence>
<reference evidence="3" key="2">
    <citation type="submission" date="2016-06" db="UniProtKB">
        <authorList>
            <consortium name="WormBaseParasite"/>
        </authorList>
    </citation>
    <scope>IDENTIFICATION</scope>
</reference>
<dbReference type="AlphaFoldDB" id="A0A183BU07"/>
<keyword evidence="1" id="KW-1133">Transmembrane helix</keyword>
<evidence type="ECO:0000313" key="2">
    <source>
        <dbReference type="Proteomes" id="UP000050741"/>
    </source>
</evidence>
<proteinExistence type="predicted"/>
<evidence type="ECO:0000313" key="3">
    <source>
        <dbReference type="WBParaSite" id="GPLIN_000409300"/>
    </source>
</evidence>
<keyword evidence="1" id="KW-0472">Membrane</keyword>
<organism evidence="2 3">
    <name type="scientific">Globodera pallida</name>
    <name type="common">Potato cyst nematode worm</name>
    <name type="synonym">Heterodera pallida</name>
    <dbReference type="NCBI Taxonomy" id="36090"/>
    <lineage>
        <taxon>Eukaryota</taxon>
        <taxon>Metazoa</taxon>
        <taxon>Ecdysozoa</taxon>
        <taxon>Nematoda</taxon>
        <taxon>Chromadorea</taxon>
        <taxon>Rhabditida</taxon>
        <taxon>Tylenchina</taxon>
        <taxon>Tylenchomorpha</taxon>
        <taxon>Tylenchoidea</taxon>
        <taxon>Heteroderidae</taxon>
        <taxon>Heteroderinae</taxon>
        <taxon>Globodera</taxon>
    </lineage>
</organism>
<accession>A0A183BU07</accession>